<dbReference type="EMBL" id="LGRX02028633">
    <property type="protein sequence ID" value="KAK3247826.1"/>
    <property type="molecule type" value="Genomic_DNA"/>
</dbReference>
<proteinExistence type="predicted"/>
<feature type="compositionally biased region" description="Acidic residues" evidence="1">
    <location>
        <begin position="13"/>
        <end position="31"/>
    </location>
</feature>
<name>A0AAE0C3P7_9CHLO</name>
<dbReference type="AlphaFoldDB" id="A0AAE0C3P7"/>
<feature type="region of interest" description="Disordered" evidence="1">
    <location>
        <begin position="1"/>
        <end position="69"/>
    </location>
</feature>
<feature type="compositionally biased region" description="Basic and acidic residues" evidence="1">
    <location>
        <begin position="57"/>
        <end position="69"/>
    </location>
</feature>
<dbReference type="Proteomes" id="UP001190700">
    <property type="component" value="Unassembled WGS sequence"/>
</dbReference>
<keyword evidence="3" id="KW-1185">Reference proteome</keyword>
<accession>A0AAE0C3P7</accession>
<protein>
    <submittedName>
        <fullName evidence="2">Uncharacterized protein</fullName>
    </submittedName>
</protein>
<evidence type="ECO:0000313" key="3">
    <source>
        <dbReference type="Proteomes" id="UP001190700"/>
    </source>
</evidence>
<evidence type="ECO:0000256" key="1">
    <source>
        <dbReference type="SAM" id="MobiDB-lite"/>
    </source>
</evidence>
<evidence type="ECO:0000313" key="2">
    <source>
        <dbReference type="EMBL" id="KAK3247826.1"/>
    </source>
</evidence>
<feature type="non-terminal residue" evidence="2">
    <location>
        <position position="1"/>
    </location>
</feature>
<organism evidence="2 3">
    <name type="scientific">Cymbomonas tetramitiformis</name>
    <dbReference type="NCBI Taxonomy" id="36881"/>
    <lineage>
        <taxon>Eukaryota</taxon>
        <taxon>Viridiplantae</taxon>
        <taxon>Chlorophyta</taxon>
        <taxon>Pyramimonadophyceae</taxon>
        <taxon>Pyramimonadales</taxon>
        <taxon>Pyramimonadaceae</taxon>
        <taxon>Cymbomonas</taxon>
    </lineage>
</organism>
<comment type="caution">
    <text evidence="2">The sequence shown here is derived from an EMBL/GenBank/DDBJ whole genome shotgun (WGS) entry which is preliminary data.</text>
</comment>
<reference evidence="2 3" key="1">
    <citation type="journal article" date="2015" name="Genome Biol. Evol.">
        <title>Comparative Genomics of a Bacterivorous Green Alga Reveals Evolutionary Causalities and Consequences of Phago-Mixotrophic Mode of Nutrition.</title>
        <authorList>
            <person name="Burns J.A."/>
            <person name="Paasch A."/>
            <person name="Narechania A."/>
            <person name="Kim E."/>
        </authorList>
    </citation>
    <scope>NUCLEOTIDE SEQUENCE [LARGE SCALE GENOMIC DNA]</scope>
    <source>
        <strain evidence="2 3">PLY_AMNH</strain>
    </source>
</reference>
<sequence>LSRSPALLMKEREDEDEEDEDEDEEEKEEEEGGSKEEAPKKLSPLKFKMKKNAPAAAKEDQRPEKKSRS</sequence>
<gene>
    <name evidence="2" type="ORF">CYMTET_42684</name>
</gene>